<evidence type="ECO:0000313" key="1">
    <source>
        <dbReference type="EMBL" id="OVE85297.1"/>
    </source>
</evidence>
<evidence type="ECO:0008006" key="3">
    <source>
        <dbReference type="Google" id="ProtNLM"/>
    </source>
</evidence>
<dbReference type="RefSeq" id="WP_087713652.1">
    <property type="nucleotide sequence ID" value="NZ_MWPH01000001.1"/>
</dbReference>
<organism evidence="1 2">
    <name type="scientific">Natronolimnobius baerhuensis</name>
    <dbReference type="NCBI Taxonomy" id="253108"/>
    <lineage>
        <taxon>Archaea</taxon>
        <taxon>Methanobacteriati</taxon>
        <taxon>Methanobacteriota</taxon>
        <taxon>Stenosarchaea group</taxon>
        <taxon>Halobacteria</taxon>
        <taxon>Halobacteriales</taxon>
        <taxon>Natrialbaceae</taxon>
        <taxon>Natronolimnobius</taxon>
    </lineage>
</organism>
<gene>
    <name evidence="1" type="ORF">B2G88_00230</name>
</gene>
<comment type="caution">
    <text evidence="1">The sequence shown here is derived from an EMBL/GenBank/DDBJ whole genome shotgun (WGS) entry which is preliminary data.</text>
</comment>
<dbReference type="Proteomes" id="UP000196084">
    <property type="component" value="Unassembled WGS sequence"/>
</dbReference>
<accession>A0A202EAN3</accession>
<reference evidence="1 2" key="1">
    <citation type="submission" date="2017-02" db="EMBL/GenBank/DDBJ databases">
        <title>Natronthermophilus aegyptiacus gen. nov.,sp. nov., an aerobic, extremely halophilic alkalithermophilic archaeon isolated from the athalassohaline Wadi An Natrun, Egypt.</title>
        <authorList>
            <person name="Zhao B."/>
        </authorList>
    </citation>
    <scope>NUCLEOTIDE SEQUENCE [LARGE SCALE GENOMIC DNA]</scope>
    <source>
        <strain evidence="1 2">CGMCC 1.3597</strain>
    </source>
</reference>
<dbReference type="AlphaFoldDB" id="A0A202EAN3"/>
<evidence type="ECO:0000313" key="2">
    <source>
        <dbReference type="Proteomes" id="UP000196084"/>
    </source>
</evidence>
<sequence>MEQRRCPDCGVTMEPTPVRDGEGMKLTIRTGKRDGLLGKLGVSDSARLQAVCCPECRLVRLYAEDDD</sequence>
<name>A0A202EAN3_9EURY</name>
<dbReference type="EMBL" id="MWPH01000001">
    <property type="protein sequence ID" value="OVE85297.1"/>
    <property type="molecule type" value="Genomic_DNA"/>
</dbReference>
<protein>
    <recommendedName>
        <fullName evidence="3">Nucleic acid-binding protein</fullName>
    </recommendedName>
</protein>
<dbReference type="OrthoDB" id="103460at2157"/>
<proteinExistence type="predicted"/>
<keyword evidence="2" id="KW-1185">Reference proteome</keyword>